<sequence>MSLARFDDAAPARAPWLITLADLSLLLVGFFVFLHASRIDDAALAQAIRAGFDAPSAEPAAAAPIALDRAIVRGFAAGSADTPSLAAAIRWARGAGDPRTRITIAGHVDGTATDVDPLTGSAALLASDRARAVAAALVASGAVARDRIVLSADPAPAGRHVTLSIGFAGNRQDAAGHRPPLALSNPRSLP</sequence>
<feature type="domain" description="OmpA-like" evidence="3">
    <location>
        <begin position="97"/>
        <end position="152"/>
    </location>
</feature>
<keyword evidence="4" id="KW-0282">Flagellum</keyword>
<keyword evidence="2" id="KW-0812">Transmembrane</keyword>
<evidence type="ECO:0000259" key="3">
    <source>
        <dbReference type="Pfam" id="PF00691"/>
    </source>
</evidence>
<comment type="caution">
    <text evidence="4">The sequence shown here is derived from an EMBL/GenBank/DDBJ whole genome shotgun (WGS) entry which is preliminary data.</text>
</comment>
<dbReference type="RefSeq" id="WP_136943110.1">
    <property type="nucleotide sequence ID" value="NZ_SWKR01000002.1"/>
</dbReference>
<dbReference type="Pfam" id="PF00691">
    <property type="entry name" value="OmpA"/>
    <property type="match status" value="1"/>
</dbReference>
<dbReference type="Gene3D" id="3.30.1330.60">
    <property type="entry name" value="OmpA-like domain"/>
    <property type="match status" value="1"/>
</dbReference>
<reference evidence="4 5" key="1">
    <citation type="submission" date="2019-04" db="EMBL/GenBank/DDBJ databases">
        <authorList>
            <person name="Yang Y."/>
            <person name="Wei D."/>
        </authorList>
    </citation>
    <scope>NUCLEOTIDE SEQUENCE [LARGE SCALE GENOMIC DNA]</scope>
    <source>
        <strain evidence="4 5">L-1-4w-11</strain>
    </source>
</reference>
<gene>
    <name evidence="4" type="ORF">FBR43_10635</name>
</gene>
<evidence type="ECO:0000313" key="5">
    <source>
        <dbReference type="Proteomes" id="UP000309138"/>
    </source>
</evidence>
<dbReference type="OrthoDB" id="7585963at2"/>
<feature type="region of interest" description="Disordered" evidence="1">
    <location>
        <begin position="171"/>
        <end position="190"/>
    </location>
</feature>
<accession>A0A4U1L3B6</accession>
<keyword evidence="2" id="KW-1133">Transmembrane helix</keyword>
<name>A0A4U1L3B6_9SPHN</name>
<dbReference type="InterPro" id="IPR036737">
    <property type="entry name" value="OmpA-like_sf"/>
</dbReference>
<dbReference type="InterPro" id="IPR006665">
    <property type="entry name" value="OmpA-like"/>
</dbReference>
<feature type="transmembrane region" description="Helical" evidence="2">
    <location>
        <begin position="14"/>
        <end position="34"/>
    </location>
</feature>
<proteinExistence type="predicted"/>
<dbReference type="Proteomes" id="UP000309138">
    <property type="component" value="Unassembled WGS sequence"/>
</dbReference>
<dbReference type="AlphaFoldDB" id="A0A4U1L3B6"/>
<dbReference type="EMBL" id="SWKR01000002">
    <property type="protein sequence ID" value="TKD51162.1"/>
    <property type="molecule type" value="Genomic_DNA"/>
</dbReference>
<protein>
    <submittedName>
        <fullName evidence="4">Flagellar motor protein MotB</fullName>
    </submittedName>
</protein>
<organism evidence="4 5">
    <name type="scientific">Sphingomonas baiyangensis</name>
    <dbReference type="NCBI Taxonomy" id="2572576"/>
    <lineage>
        <taxon>Bacteria</taxon>
        <taxon>Pseudomonadati</taxon>
        <taxon>Pseudomonadota</taxon>
        <taxon>Alphaproteobacteria</taxon>
        <taxon>Sphingomonadales</taxon>
        <taxon>Sphingomonadaceae</taxon>
        <taxon>Sphingomonas</taxon>
    </lineage>
</organism>
<keyword evidence="4" id="KW-0966">Cell projection</keyword>
<keyword evidence="2" id="KW-0472">Membrane</keyword>
<evidence type="ECO:0000256" key="2">
    <source>
        <dbReference type="SAM" id="Phobius"/>
    </source>
</evidence>
<evidence type="ECO:0000313" key="4">
    <source>
        <dbReference type="EMBL" id="TKD51162.1"/>
    </source>
</evidence>
<keyword evidence="4" id="KW-0969">Cilium</keyword>
<dbReference type="SUPFAM" id="SSF103088">
    <property type="entry name" value="OmpA-like"/>
    <property type="match status" value="1"/>
</dbReference>
<evidence type="ECO:0000256" key="1">
    <source>
        <dbReference type="SAM" id="MobiDB-lite"/>
    </source>
</evidence>
<keyword evidence="5" id="KW-1185">Reference proteome</keyword>